<organism evidence="2 3">
    <name type="scientific">Litoribrevibacter euphylliae</name>
    <dbReference type="NCBI Taxonomy" id="1834034"/>
    <lineage>
        <taxon>Bacteria</taxon>
        <taxon>Pseudomonadati</taxon>
        <taxon>Pseudomonadota</taxon>
        <taxon>Gammaproteobacteria</taxon>
        <taxon>Oceanospirillales</taxon>
        <taxon>Oceanospirillaceae</taxon>
        <taxon>Litoribrevibacter</taxon>
    </lineage>
</organism>
<dbReference type="PROSITE" id="PS51257">
    <property type="entry name" value="PROKAR_LIPOPROTEIN"/>
    <property type="match status" value="1"/>
</dbReference>
<gene>
    <name evidence="2" type="ORF">ACFOEK_20840</name>
</gene>
<sequence length="186" mass="20888">MKKLITFAAFAAILTSLSACSLFSVQSELKDKDAFVQANTYAWRSKAIPKSSSSDSKPYKVDQKIRTSVNDVMSEKGYQLVESDADLYLDYRYKIAPMVVAEQPEVSEASISISRDSGITRQNANVGTSQISYSARFTLTVFKEDKKTTAYDVSFKSDDIQHDSQKDIDKHISDLTRRMKRTIPAK</sequence>
<dbReference type="RefSeq" id="WP_386723422.1">
    <property type="nucleotide sequence ID" value="NZ_JBHRSZ010000010.1"/>
</dbReference>
<accession>A0ABV7HHZ7</accession>
<feature type="signal peptide" evidence="1">
    <location>
        <begin position="1"/>
        <end position="21"/>
    </location>
</feature>
<comment type="caution">
    <text evidence="2">The sequence shown here is derived from an EMBL/GenBank/DDBJ whole genome shotgun (WGS) entry which is preliminary data.</text>
</comment>
<protein>
    <recommendedName>
        <fullName evidence="4">DUF4136 domain-containing protein</fullName>
    </recommendedName>
</protein>
<keyword evidence="1" id="KW-0732">Signal</keyword>
<proteinExistence type="predicted"/>
<evidence type="ECO:0000256" key="1">
    <source>
        <dbReference type="SAM" id="SignalP"/>
    </source>
</evidence>
<dbReference type="Gene3D" id="3.30.160.670">
    <property type="match status" value="1"/>
</dbReference>
<evidence type="ECO:0000313" key="3">
    <source>
        <dbReference type="Proteomes" id="UP001595476"/>
    </source>
</evidence>
<dbReference type="Proteomes" id="UP001595476">
    <property type="component" value="Unassembled WGS sequence"/>
</dbReference>
<reference evidence="3" key="1">
    <citation type="journal article" date="2019" name="Int. J. Syst. Evol. Microbiol.">
        <title>The Global Catalogue of Microorganisms (GCM) 10K type strain sequencing project: providing services to taxonomists for standard genome sequencing and annotation.</title>
        <authorList>
            <consortium name="The Broad Institute Genomics Platform"/>
            <consortium name="The Broad Institute Genome Sequencing Center for Infectious Disease"/>
            <person name="Wu L."/>
            <person name="Ma J."/>
        </authorList>
    </citation>
    <scope>NUCLEOTIDE SEQUENCE [LARGE SCALE GENOMIC DNA]</scope>
    <source>
        <strain evidence="3">KCTC 52438</strain>
    </source>
</reference>
<evidence type="ECO:0008006" key="4">
    <source>
        <dbReference type="Google" id="ProtNLM"/>
    </source>
</evidence>
<dbReference type="EMBL" id="JBHRSZ010000010">
    <property type="protein sequence ID" value="MFC3153499.1"/>
    <property type="molecule type" value="Genomic_DNA"/>
</dbReference>
<name>A0ABV7HHZ7_9GAMM</name>
<evidence type="ECO:0000313" key="2">
    <source>
        <dbReference type="EMBL" id="MFC3153499.1"/>
    </source>
</evidence>
<feature type="chain" id="PRO_5046437813" description="DUF4136 domain-containing protein" evidence="1">
    <location>
        <begin position="22"/>
        <end position="186"/>
    </location>
</feature>
<keyword evidence="3" id="KW-1185">Reference proteome</keyword>